<dbReference type="OrthoDB" id="1732493at2759"/>
<evidence type="ECO:0000256" key="5">
    <source>
        <dbReference type="ARBA" id="ARBA00022741"/>
    </source>
</evidence>
<feature type="binding site" evidence="11">
    <location>
        <begin position="22"/>
        <end position="30"/>
    </location>
    <ligand>
        <name>ATP</name>
        <dbReference type="ChEBI" id="CHEBI:30616"/>
    </ligand>
</feature>
<dbReference type="AlphaFoldDB" id="A0A316VNW1"/>
<dbReference type="EMBL" id="KZ819602">
    <property type="protein sequence ID" value="PWN38103.1"/>
    <property type="molecule type" value="Genomic_DNA"/>
</dbReference>
<feature type="active site" description="Proton acceptor" evidence="10">
    <location>
        <position position="141"/>
    </location>
</feature>
<dbReference type="GeneID" id="37018969"/>
<evidence type="ECO:0000313" key="16">
    <source>
        <dbReference type="Proteomes" id="UP000245771"/>
    </source>
</evidence>
<keyword evidence="4" id="KW-0808">Transferase</keyword>
<dbReference type="RefSeq" id="XP_025358405.1">
    <property type="nucleotide sequence ID" value="XM_025497188.1"/>
</dbReference>
<evidence type="ECO:0000256" key="13">
    <source>
        <dbReference type="RuleBase" id="RU000304"/>
    </source>
</evidence>
<comment type="catalytic activity">
    <reaction evidence="9">
        <text>L-seryl-[protein] + ATP = O-phospho-L-seryl-[protein] + ADP + H(+)</text>
        <dbReference type="Rhea" id="RHEA:17989"/>
        <dbReference type="Rhea" id="RHEA-COMP:9863"/>
        <dbReference type="Rhea" id="RHEA-COMP:11604"/>
        <dbReference type="ChEBI" id="CHEBI:15378"/>
        <dbReference type="ChEBI" id="CHEBI:29999"/>
        <dbReference type="ChEBI" id="CHEBI:30616"/>
        <dbReference type="ChEBI" id="CHEBI:83421"/>
        <dbReference type="ChEBI" id="CHEBI:456216"/>
        <dbReference type="EC" id="2.7.11.22"/>
    </reaction>
</comment>
<evidence type="ECO:0000256" key="4">
    <source>
        <dbReference type="ARBA" id="ARBA00022679"/>
    </source>
</evidence>
<dbReference type="FunCoup" id="A0A316VNW1">
    <property type="interactions" value="716"/>
</dbReference>
<keyword evidence="16" id="KW-1185">Reference proteome</keyword>
<dbReference type="PROSITE" id="PS00107">
    <property type="entry name" value="PROTEIN_KINASE_ATP"/>
    <property type="match status" value="1"/>
</dbReference>
<dbReference type="FunFam" id="3.30.200.20:FF:000124">
    <property type="entry name" value="Cyclin-dependent kinase 4"/>
    <property type="match status" value="1"/>
</dbReference>
<feature type="binding site" evidence="11">
    <location>
        <position position="45"/>
    </location>
    <ligand>
        <name>ATP</name>
        <dbReference type="ChEBI" id="CHEBI:30616"/>
    </ligand>
</feature>
<dbReference type="Proteomes" id="UP000245771">
    <property type="component" value="Unassembled WGS sequence"/>
</dbReference>
<name>A0A316VNW1_9BASI</name>
<dbReference type="PROSITE" id="PS00108">
    <property type="entry name" value="PROTEIN_KINASE_ST"/>
    <property type="match status" value="1"/>
</dbReference>
<dbReference type="InterPro" id="IPR050108">
    <property type="entry name" value="CDK"/>
</dbReference>
<dbReference type="InterPro" id="IPR000719">
    <property type="entry name" value="Prot_kinase_dom"/>
</dbReference>
<dbReference type="Gene3D" id="1.10.510.10">
    <property type="entry name" value="Transferase(Phosphotransferase) domain 1"/>
    <property type="match status" value="1"/>
</dbReference>
<feature type="domain" description="Protein kinase" evidence="14">
    <location>
        <begin position="16"/>
        <end position="299"/>
    </location>
</feature>
<dbReference type="STRING" id="1280837.A0A316VNW1"/>
<keyword evidence="2 13" id="KW-0723">Serine/threonine-protein kinase</keyword>
<evidence type="ECO:0000256" key="10">
    <source>
        <dbReference type="PIRSR" id="PIRSR637770-1"/>
    </source>
</evidence>
<evidence type="ECO:0000256" key="6">
    <source>
        <dbReference type="ARBA" id="ARBA00022777"/>
    </source>
</evidence>
<dbReference type="InterPro" id="IPR017441">
    <property type="entry name" value="Protein_kinase_ATP_BS"/>
</dbReference>
<accession>A0A316VNW1</accession>
<keyword evidence="3" id="KW-0597">Phosphoprotein</keyword>
<dbReference type="GO" id="GO:0005737">
    <property type="term" value="C:cytoplasm"/>
    <property type="evidence" value="ECO:0007669"/>
    <property type="project" value="TreeGrafter"/>
</dbReference>
<dbReference type="SMART" id="SM00220">
    <property type="entry name" value="S_TKc"/>
    <property type="match status" value="1"/>
</dbReference>
<evidence type="ECO:0000256" key="9">
    <source>
        <dbReference type="ARBA" id="ARBA00048367"/>
    </source>
</evidence>
<evidence type="ECO:0000256" key="7">
    <source>
        <dbReference type="ARBA" id="ARBA00022840"/>
    </source>
</evidence>
<feature type="binding site" evidence="12">
    <location>
        <position position="46"/>
    </location>
    <ligand>
        <name>ATP</name>
        <dbReference type="ChEBI" id="CHEBI:30616"/>
    </ligand>
</feature>
<evidence type="ECO:0000256" key="3">
    <source>
        <dbReference type="ARBA" id="ARBA00022553"/>
    </source>
</evidence>
<dbReference type="InParanoid" id="A0A316VNW1"/>
<comment type="similarity">
    <text evidence="1">Belongs to the protein kinase superfamily. CMGC Ser/Thr protein kinase family. CDC2/CDKX subfamily.</text>
</comment>
<dbReference type="Gene3D" id="3.30.200.20">
    <property type="entry name" value="Phosphorylase Kinase, domain 1"/>
    <property type="match status" value="1"/>
</dbReference>
<reference evidence="15 16" key="1">
    <citation type="journal article" date="2018" name="Mol. Biol. Evol.">
        <title>Broad Genomic Sampling Reveals a Smut Pathogenic Ancestry of the Fungal Clade Ustilaginomycotina.</title>
        <authorList>
            <person name="Kijpornyongpan T."/>
            <person name="Mondo S.J."/>
            <person name="Barry K."/>
            <person name="Sandor L."/>
            <person name="Lee J."/>
            <person name="Lipzen A."/>
            <person name="Pangilinan J."/>
            <person name="LaButti K."/>
            <person name="Hainaut M."/>
            <person name="Henrissat B."/>
            <person name="Grigoriev I.V."/>
            <person name="Spatafora J.W."/>
            <person name="Aime M.C."/>
        </authorList>
    </citation>
    <scope>NUCLEOTIDE SEQUENCE [LARGE SCALE GENOMIC DNA]</scope>
    <source>
        <strain evidence="15 16">MCA 3882</strain>
    </source>
</reference>
<dbReference type="CDD" id="cd07841">
    <property type="entry name" value="STKc_CDK7"/>
    <property type="match status" value="1"/>
</dbReference>
<evidence type="ECO:0000256" key="1">
    <source>
        <dbReference type="ARBA" id="ARBA00006485"/>
    </source>
</evidence>
<dbReference type="GO" id="GO:0004693">
    <property type="term" value="F:cyclin-dependent protein serine/threonine kinase activity"/>
    <property type="evidence" value="ECO:0007669"/>
    <property type="project" value="UniProtKB-EC"/>
</dbReference>
<proteinExistence type="inferred from homology"/>
<sequence>MLLSAAESNNAIRSTYSKLAKVGEGTYASVFLARNTKTGQKVAIKKIKVANSGDGMDMSAIREVKVLRELRHPNIIGLVDCFSSGSTTLSLNMVLEFLDTDLERLIKDKEIVFTPADIKGWMAMLSRGIEYCHRHFILHRDLKPNNLLISPAGELKIADFGMARELADSGIRMTSLVITLWYRPPELLLGAKQYSPAVDIWSVGCILAELLLRVPFLPGGSDIEQITTICRALGTPTEKEWPGHKSLPNYVAIEQYPRPPLNAVFPAASPDTLDLLAKLLLFDPGKRINAEEVIHHPYFRNTPKPTHYSKLPKHASKEVEANSAHPLLSDSEVKDKNRLAGDTAAGQANAVKRVLGEISPGTIAERKRLARKLAFS</sequence>
<dbReference type="InterPro" id="IPR008271">
    <property type="entry name" value="Ser/Thr_kinase_AS"/>
</dbReference>
<dbReference type="FunFam" id="1.10.510.10:FF:000097">
    <property type="entry name" value="Putative cyclin-dependent kinase 7"/>
    <property type="match status" value="1"/>
</dbReference>
<keyword evidence="6 15" id="KW-0418">Kinase</keyword>
<dbReference type="GO" id="GO:0005524">
    <property type="term" value="F:ATP binding"/>
    <property type="evidence" value="ECO:0007669"/>
    <property type="project" value="UniProtKB-UniRule"/>
</dbReference>
<evidence type="ECO:0000256" key="2">
    <source>
        <dbReference type="ARBA" id="ARBA00022527"/>
    </source>
</evidence>
<gene>
    <name evidence="15" type="ORF">FA14DRAFT_142905</name>
</gene>
<dbReference type="GO" id="GO:0008353">
    <property type="term" value="F:RNA polymerase II CTD heptapeptide repeat kinase activity"/>
    <property type="evidence" value="ECO:0007669"/>
    <property type="project" value="InterPro"/>
</dbReference>
<dbReference type="PANTHER" id="PTHR24056:SF0">
    <property type="entry name" value="CYCLIN-DEPENDENT KINASE 7"/>
    <property type="match status" value="1"/>
</dbReference>
<evidence type="ECO:0000259" key="14">
    <source>
        <dbReference type="PROSITE" id="PS50011"/>
    </source>
</evidence>
<evidence type="ECO:0000256" key="8">
    <source>
        <dbReference type="ARBA" id="ARBA00047811"/>
    </source>
</evidence>
<dbReference type="SUPFAM" id="SSF56112">
    <property type="entry name" value="Protein kinase-like (PK-like)"/>
    <property type="match status" value="1"/>
</dbReference>
<dbReference type="GO" id="GO:0070985">
    <property type="term" value="C:transcription factor TFIIK complex"/>
    <property type="evidence" value="ECO:0007669"/>
    <property type="project" value="InterPro"/>
</dbReference>
<evidence type="ECO:0000256" key="12">
    <source>
        <dbReference type="PROSITE-ProRule" id="PRU10141"/>
    </source>
</evidence>
<dbReference type="PANTHER" id="PTHR24056">
    <property type="entry name" value="CELL DIVISION PROTEIN KINASE"/>
    <property type="match status" value="1"/>
</dbReference>
<dbReference type="GO" id="GO:0032968">
    <property type="term" value="P:positive regulation of transcription elongation by RNA polymerase II"/>
    <property type="evidence" value="ECO:0007669"/>
    <property type="project" value="UniProtKB-ARBA"/>
</dbReference>
<evidence type="ECO:0000256" key="11">
    <source>
        <dbReference type="PIRSR" id="PIRSR637770-2"/>
    </source>
</evidence>
<protein>
    <submittedName>
        <fullName evidence="15">Putative KIN28-cyclin-dependent ser/thr protein kinase</fullName>
    </submittedName>
</protein>
<comment type="catalytic activity">
    <reaction evidence="8">
        <text>L-threonyl-[protein] + ATP = O-phospho-L-threonyl-[protein] + ADP + H(+)</text>
        <dbReference type="Rhea" id="RHEA:46608"/>
        <dbReference type="Rhea" id="RHEA-COMP:11060"/>
        <dbReference type="Rhea" id="RHEA-COMP:11605"/>
        <dbReference type="ChEBI" id="CHEBI:15378"/>
        <dbReference type="ChEBI" id="CHEBI:30013"/>
        <dbReference type="ChEBI" id="CHEBI:30616"/>
        <dbReference type="ChEBI" id="CHEBI:61977"/>
        <dbReference type="ChEBI" id="CHEBI:456216"/>
        <dbReference type="EC" id="2.7.11.22"/>
    </reaction>
</comment>
<keyword evidence="7 11" id="KW-0067">ATP-binding</keyword>
<keyword evidence="5 11" id="KW-0547">Nucleotide-binding</keyword>
<dbReference type="InterPro" id="IPR037770">
    <property type="entry name" value="CDK7"/>
</dbReference>
<evidence type="ECO:0000313" key="15">
    <source>
        <dbReference type="EMBL" id="PWN38103.1"/>
    </source>
</evidence>
<dbReference type="InterPro" id="IPR011009">
    <property type="entry name" value="Kinase-like_dom_sf"/>
</dbReference>
<dbReference type="Pfam" id="PF00069">
    <property type="entry name" value="Pkinase"/>
    <property type="match status" value="1"/>
</dbReference>
<organism evidence="15 16">
    <name type="scientific">Meira miltonrushii</name>
    <dbReference type="NCBI Taxonomy" id="1280837"/>
    <lineage>
        <taxon>Eukaryota</taxon>
        <taxon>Fungi</taxon>
        <taxon>Dikarya</taxon>
        <taxon>Basidiomycota</taxon>
        <taxon>Ustilaginomycotina</taxon>
        <taxon>Exobasidiomycetes</taxon>
        <taxon>Exobasidiales</taxon>
        <taxon>Brachybasidiaceae</taxon>
        <taxon>Meira</taxon>
    </lineage>
</organism>
<dbReference type="PROSITE" id="PS50011">
    <property type="entry name" value="PROTEIN_KINASE_DOM"/>
    <property type="match status" value="1"/>
</dbReference>